<evidence type="ECO:0000313" key="2">
    <source>
        <dbReference type="Proteomes" id="UP001162156"/>
    </source>
</evidence>
<evidence type="ECO:0000313" key="1">
    <source>
        <dbReference type="EMBL" id="KAJ8932155.1"/>
    </source>
</evidence>
<organism evidence="1 2">
    <name type="scientific">Rhamnusium bicolor</name>
    <dbReference type="NCBI Taxonomy" id="1586634"/>
    <lineage>
        <taxon>Eukaryota</taxon>
        <taxon>Metazoa</taxon>
        <taxon>Ecdysozoa</taxon>
        <taxon>Arthropoda</taxon>
        <taxon>Hexapoda</taxon>
        <taxon>Insecta</taxon>
        <taxon>Pterygota</taxon>
        <taxon>Neoptera</taxon>
        <taxon>Endopterygota</taxon>
        <taxon>Coleoptera</taxon>
        <taxon>Polyphaga</taxon>
        <taxon>Cucujiformia</taxon>
        <taxon>Chrysomeloidea</taxon>
        <taxon>Cerambycidae</taxon>
        <taxon>Lepturinae</taxon>
        <taxon>Rhagiini</taxon>
        <taxon>Rhamnusium</taxon>
    </lineage>
</organism>
<dbReference type="AlphaFoldDB" id="A0AAV8WZU1"/>
<sequence length="109" mass="12435">MEMKKQSTSKIWRQNLHENLVPRWEEVLASGLLNDDRNKIISKYPTPENFQNRTALKLNPVLEKPCLLLIYHGGRLAKLQSQVAASLAAIGQECSMTLFEEEREVIGNT</sequence>
<comment type="caution">
    <text evidence="1">The sequence shown here is derived from an EMBL/GenBank/DDBJ whole genome shotgun (WGS) entry which is preliminary data.</text>
</comment>
<dbReference type="Proteomes" id="UP001162156">
    <property type="component" value="Unassembled WGS sequence"/>
</dbReference>
<dbReference type="EMBL" id="JANEYF010004125">
    <property type="protein sequence ID" value="KAJ8932155.1"/>
    <property type="molecule type" value="Genomic_DNA"/>
</dbReference>
<gene>
    <name evidence="1" type="ORF">NQ314_014889</name>
</gene>
<keyword evidence="2" id="KW-1185">Reference proteome</keyword>
<name>A0AAV8WZU1_9CUCU</name>
<proteinExistence type="predicted"/>
<protein>
    <submittedName>
        <fullName evidence="1">Uncharacterized protein</fullName>
    </submittedName>
</protein>
<reference evidence="1" key="1">
    <citation type="journal article" date="2023" name="Insect Mol. Biol.">
        <title>Genome sequencing provides insights into the evolution of gene families encoding plant cell wall-degrading enzymes in longhorned beetles.</title>
        <authorList>
            <person name="Shin N.R."/>
            <person name="Okamura Y."/>
            <person name="Kirsch R."/>
            <person name="Pauchet Y."/>
        </authorList>
    </citation>
    <scope>NUCLEOTIDE SEQUENCE</scope>
    <source>
        <strain evidence="1">RBIC_L_NR</strain>
    </source>
</reference>
<accession>A0AAV8WZU1</accession>